<comment type="subcellular location">
    <subcellularLocation>
        <location evidence="1">Membrane</location>
        <topology evidence="1">Single-pass membrane protein</topology>
    </subcellularLocation>
</comment>
<dbReference type="Pfam" id="PF08150">
    <property type="entry name" value="FerB"/>
    <property type="match status" value="1"/>
</dbReference>
<dbReference type="Proteomes" id="UP000814243">
    <property type="component" value="Unassembled WGS sequence"/>
</dbReference>
<dbReference type="InterPro" id="IPR000008">
    <property type="entry name" value="C2_dom"/>
</dbReference>
<dbReference type="InterPro" id="IPR037725">
    <property type="entry name" value="C2F_Ferlin"/>
</dbReference>
<gene>
    <name evidence="7" type="ORF">HF086_018250</name>
</gene>
<dbReference type="InterPro" id="IPR012968">
    <property type="entry name" value="FerIin_dom"/>
</dbReference>
<dbReference type="GO" id="GO:0007009">
    <property type="term" value="P:plasma membrane organization"/>
    <property type="evidence" value="ECO:0007669"/>
    <property type="project" value="TreeGrafter"/>
</dbReference>
<dbReference type="PROSITE" id="PS50004">
    <property type="entry name" value="C2"/>
    <property type="match status" value="3"/>
</dbReference>
<evidence type="ECO:0000256" key="4">
    <source>
        <dbReference type="ARBA" id="ARBA00022989"/>
    </source>
</evidence>
<evidence type="ECO:0000256" key="2">
    <source>
        <dbReference type="ARBA" id="ARBA00022692"/>
    </source>
</evidence>
<organism evidence="7 8">
    <name type="scientific">Spodoptera exigua</name>
    <name type="common">Beet armyworm</name>
    <name type="synonym">Noctua fulgens</name>
    <dbReference type="NCBI Taxonomy" id="7107"/>
    <lineage>
        <taxon>Eukaryota</taxon>
        <taxon>Metazoa</taxon>
        <taxon>Ecdysozoa</taxon>
        <taxon>Arthropoda</taxon>
        <taxon>Hexapoda</taxon>
        <taxon>Insecta</taxon>
        <taxon>Pterygota</taxon>
        <taxon>Neoptera</taxon>
        <taxon>Endopterygota</taxon>
        <taxon>Lepidoptera</taxon>
        <taxon>Glossata</taxon>
        <taxon>Ditrysia</taxon>
        <taxon>Noctuoidea</taxon>
        <taxon>Noctuidae</taxon>
        <taxon>Amphipyrinae</taxon>
        <taxon>Spodoptera</taxon>
    </lineage>
</organism>
<dbReference type="CDD" id="cd04037">
    <property type="entry name" value="C2E_Ferlin"/>
    <property type="match status" value="1"/>
</dbReference>
<dbReference type="InterPro" id="IPR035892">
    <property type="entry name" value="C2_domain_sf"/>
</dbReference>
<evidence type="ECO:0000256" key="5">
    <source>
        <dbReference type="ARBA" id="ARBA00023136"/>
    </source>
</evidence>
<dbReference type="Gene3D" id="2.60.40.150">
    <property type="entry name" value="C2 domain"/>
    <property type="match status" value="3"/>
</dbReference>
<keyword evidence="3" id="KW-0677">Repeat</keyword>
<dbReference type="EMBL" id="JACEFF010000896">
    <property type="protein sequence ID" value="KAH9628754.1"/>
    <property type="molecule type" value="Genomic_DNA"/>
</dbReference>
<dbReference type="SMART" id="SM01201">
    <property type="entry name" value="FerB"/>
    <property type="match status" value="1"/>
</dbReference>
<reference evidence="7" key="1">
    <citation type="journal article" date="2021" name="G3 (Bethesda)">
        <title>Genome and transcriptome analysis of the beet armyworm Spodoptera exigua reveals targets for pest control. .</title>
        <authorList>
            <person name="Simon S."/>
            <person name="Breeschoten T."/>
            <person name="Jansen H.J."/>
            <person name="Dirks R.P."/>
            <person name="Schranz M.E."/>
            <person name="Ros V.I.D."/>
        </authorList>
    </citation>
    <scope>NUCLEOTIDE SEQUENCE</scope>
    <source>
        <strain evidence="7">TB_SE_WUR_2020</strain>
    </source>
</reference>
<feature type="domain" description="C2" evidence="6">
    <location>
        <begin position="984"/>
        <end position="1102"/>
    </location>
</feature>
<name>A0A922M1R4_SPOEX</name>
<keyword evidence="2" id="KW-0812">Transmembrane</keyword>
<evidence type="ECO:0000259" key="6">
    <source>
        <dbReference type="PROSITE" id="PS50004"/>
    </source>
</evidence>
<dbReference type="PANTHER" id="PTHR12546">
    <property type="entry name" value="FER-1-LIKE"/>
    <property type="match status" value="1"/>
</dbReference>
<evidence type="ECO:0000256" key="1">
    <source>
        <dbReference type="ARBA" id="ARBA00004167"/>
    </source>
</evidence>
<keyword evidence="4" id="KW-1133">Transmembrane helix</keyword>
<evidence type="ECO:0000313" key="7">
    <source>
        <dbReference type="EMBL" id="KAH9628754.1"/>
    </source>
</evidence>
<dbReference type="InterPro" id="IPR037721">
    <property type="entry name" value="Ferlin"/>
</dbReference>
<feature type="domain" description="C2" evidence="6">
    <location>
        <begin position="1221"/>
        <end position="1366"/>
    </location>
</feature>
<dbReference type="InterPro" id="IPR037724">
    <property type="entry name" value="C2E_Ferlin"/>
</dbReference>
<sequence length="1528" mass="173743">MVNRSVLLPAILQYRPLKTRVVLLRLYHQVFHKWAQLSLPRNPSAGAVGFLKVDISIVFRGDIQVMPVVVQENRLEDNLLLPSGAEQQPANYIVTVYGAFGLPNGAHGQGDRRFGKLPSTFVRVSFCGLSAKTAVQARNNHPVYCEQISIVEMFPTMSEMIRLEVCSGEGCFNRVLGSANLKLSQVSHDGENGFLPTFGPSLLHMYGATTSGTLAATGDDGPYHRGAMLVSLKTLVPYYQQELRSTSVEPVSPLQLENLWLMEDFCMFCPILEVSMLDRRISGKLCGIAITVGELPTDDQGDEEFVAMMSEIKQRKLYYTGSMDVLKTRPVHGYLDFENTFPVLQLAMRLPDFRFRMYRNNMVHGIEQALTEVERRLKNSEFNSLRELTEDLSKAVDDTAGNILKFLDIIQYSTPGGSSDNTMMKYSTELDNKQVALQKEEIEKIYQQITKRPQRGSSMSFVNSLTKTDSMNSTKRDVKLMLADTKQIAENLKSLIYKTSEGWPDIVVWLLNGGSRVAFYKIPIADIVYSVIPEQNGRHCGRIQNIYLRPLKCPKHMNTMATGCCCIAGKVELILWMGLYRQIHAFEGCLPKGYKLKMLEYRVFVYRAKLNTSLDKNNNSYPFVRINTLNSVKETKGKSELIGRLQVQPVVDERLDYLYAPKLQWYDLFKGAEYSGQILMSAQLCQIPETIMKNTVYSSVEETYVATGIKMLETGSEDPEPLPPNLIPKATTYKVDIYWWGLRDVTSTRKPCVVLEIDELTIKSDVVCDKKSNCNFPNGRSSQIFQAPLNEVYSPPLSIRLYDSSTFGRTLFLGTNIVKNPNKYIVSWLPQEERDASLKTVSITASSFFQVSQILYIKKSFMPSTVDMGSKLSLQSIQETKRSRWKRVFCSKEVDEEEYFLLPMFSKENNQSKIFRNSSENPENKDWWMRYYAMLEMYGGELEAQPEFGKFKDWCTTLKLYNGKKTGIPEKDDQLYCGFLKAGIAIYSYFTDYPNNEPSKFLVRVYIVRGVNLVAKAFSGKLDPYVAISCGSKHLGDRKNHVKNTLNPIFGKMYEFRCTLPDDYLLTVSLYDYDAVPPDELIGSTTIDLEDRIYSKHRARVGLSTEYNAIGPNKWRDCQKPSVILEDLCAKNHLAPPIFPDNATVVLNGVEYRDNDNGKIFRTASDRKENICLSLLHSWHTLPICGYRLVPEHVECRSLINATKNGLEQGKLQMWVDIFPLDADVYIPPGVDITPRKLEEYELRVIIWDVQGLRLDDHGKKVSDIYVRAWIDTIEQAQYTDVHYSSSSGEGSFNWRMIFHFHYHHAEKKLVRKEKGPFTEVEEHMPPIFVVQVLDSDALSQDDFLASVSFNLNSMSKGTKQPTKCMIEEWDKNKKINLFTVSTVRGWWPLVYTNRNTGMTVAAGSIDLELTLLPRERAVLMPVGLGREPPAPLPEPTWWNTCCQASAARLATGTPAVNAACCGFYTIFPYARSDKWWKMELNRNGMLRAYFSLVPQAPSLVASFKRFYELAIDGVVLLRDTLGMKSIK</sequence>
<accession>A0A922M1R4</accession>
<proteinExistence type="predicted"/>
<dbReference type="SMART" id="SM01202">
    <property type="entry name" value="FerI"/>
    <property type="match status" value="1"/>
</dbReference>
<evidence type="ECO:0000256" key="3">
    <source>
        <dbReference type="ARBA" id="ARBA00022737"/>
    </source>
</evidence>
<evidence type="ECO:0000313" key="8">
    <source>
        <dbReference type="Proteomes" id="UP000814243"/>
    </source>
</evidence>
<protein>
    <recommendedName>
        <fullName evidence="6">C2 domain-containing protein</fullName>
    </recommendedName>
</protein>
<dbReference type="InterPro" id="IPR012561">
    <property type="entry name" value="Ferlin_B-domain"/>
</dbReference>
<dbReference type="GO" id="GO:0016020">
    <property type="term" value="C:membrane"/>
    <property type="evidence" value="ECO:0007669"/>
    <property type="project" value="UniProtKB-SubCell"/>
</dbReference>
<dbReference type="SUPFAM" id="SSF49562">
    <property type="entry name" value="C2 domain (Calcium/lipid-binding domain, CaLB)"/>
    <property type="match status" value="4"/>
</dbReference>
<keyword evidence="5" id="KW-0472">Membrane</keyword>
<dbReference type="CDD" id="cd08374">
    <property type="entry name" value="C2F_Ferlin"/>
    <property type="match status" value="1"/>
</dbReference>
<dbReference type="PANTHER" id="PTHR12546:SF60">
    <property type="entry name" value="MISFIRE, ISOFORM F"/>
    <property type="match status" value="1"/>
</dbReference>
<dbReference type="SMART" id="SM00239">
    <property type="entry name" value="C2"/>
    <property type="match status" value="3"/>
</dbReference>
<dbReference type="Pfam" id="PF08151">
    <property type="entry name" value="FerI"/>
    <property type="match status" value="1"/>
</dbReference>
<dbReference type="Pfam" id="PF22901">
    <property type="entry name" value="dsrm_Ferlin"/>
    <property type="match status" value="1"/>
</dbReference>
<dbReference type="InterPro" id="IPR055072">
    <property type="entry name" value="Ferlin_DSRM"/>
</dbReference>
<dbReference type="Pfam" id="PF00168">
    <property type="entry name" value="C2"/>
    <property type="match status" value="3"/>
</dbReference>
<comment type="caution">
    <text evidence="7">The sequence shown here is derived from an EMBL/GenBank/DDBJ whole genome shotgun (WGS) entry which is preliminary data.</text>
</comment>
<feature type="domain" description="C2" evidence="6">
    <location>
        <begin position="71"/>
        <end position="197"/>
    </location>
</feature>